<evidence type="ECO:0000256" key="2">
    <source>
        <dbReference type="ARBA" id="ARBA00022723"/>
    </source>
</evidence>
<feature type="region of interest" description="Disordered" evidence="10">
    <location>
        <begin position="366"/>
        <end position="399"/>
    </location>
</feature>
<keyword evidence="5" id="KW-0862">Zinc</keyword>
<dbReference type="PANTHER" id="PTHR13948:SF3">
    <property type="entry name" value="FI21118P1"/>
    <property type="match status" value="1"/>
</dbReference>
<dbReference type="InterPro" id="IPR000467">
    <property type="entry name" value="G_patch_dom"/>
</dbReference>
<evidence type="ECO:0000256" key="5">
    <source>
        <dbReference type="ARBA" id="ARBA00022833"/>
    </source>
</evidence>
<reference evidence="16" key="1">
    <citation type="journal article" date="2010" name="Nature">
        <title>The Amphimedon queenslandica genome and the evolution of animal complexity.</title>
        <authorList>
            <person name="Srivastava M."/>
            <person name="Simakov O."/>
            <person name="Chapman J."/>
            <person name="Fahey B."/>
            <person name="Gauthier M.E."/>
            <person name="Mitros T."/>
            <person name="Richards G.S."/>
            <person name="Conaco C."/>
            <person name="Dacre M."/>
            <person name="Hellsten U."/>
            <person name="Larroux C."/>
            <person name="Putnam N.H."/>
            <person name="Stanke M."/>
            <person name="Adamska M."/>
            <person name="Darling A."/>
            <person name="Degnan S.M."/>
            <person name="Oakley T.H."/>
            <person name="Plachetzki D.C."/>
            <person name="Zhai Y."/>
            <person name="Adamski M."/>
            <person name="Calcino A."/>
            <person name="Cummins S.F."/>
            <person name="Goodstein D.M."/>
            <person name="Harris C."/>
            <person name="Jackson D.J."/>
            <person name="Leys S.P."/>
            <person name="Shu S."/>
            <person name="Woodcroft B.J."/>
            <person name="Vervoort M."/>
            <person name="Kosik K.S."/>
            <person name="Manning G."/>
            <person name="Degnan B.M."/>
            <person name="Rokhsar D.S."/>
        </authorList>
    </citation>
    <scope>NUCLEOTIDE SEQUENCE [LARGE SCALE GENOMIC DNA]</scope>
</reference>
<dbReference type="GO" id="GO:0005634">
    <property type="term" value="C:nucleus"/>
    <property type="evidence" value="ECO:0007669"/>
    <property type="project" value="UniProtKB-SubCell"/>
</dbReference>
<gene>
    <name evidence="15" type="primary">100638643</name>
</gene>
<dbReference type="PROSITE" id="PS01358">
    <property type="entry name" value="ZF_RANBP2_1"/>
    <property type="match status" value="1"/>
</dbReference>
<comment type="subcellular location">
    <subcellularLocation>
        <location evidence="1">Nucleus</location>
    </subcellularLocation>
</comment>
<dbReference type="EnsemblMetazoa" id="XM_019996384.1">
    <property type="protein sequence ID" value="XP_019851943.1"/>
    <property type="gene ID" value="LOC100638643"/>
</dbReference>
<dbReference type="Gene3D" id="3.30.70.330">
    <property type="match status" value="2"/>
</dbReference>
<dbReference type="InterPro" id="IPR041591">
    <property type="entry name" value="OCRE"/>
</dbReference>
<dbReference type="Gene3D" id="4.10.1060.10">
    <property type="entry name" value="Zinc finger, RanBP2-type"/>
    <property type="match status" value="1"/>
</dbReference>
<feature type="compositionally biased region" description="Basic and acidic residues" evidence="10">
    <location>
        <begin position="40"/>
        <end position="66"/>
    </location>
</feature>
<dbReference type="Pfam" id="PF01585">
    <property type="entry name" value="G-patch"/>
    <property type="match status" value="1"/>
</dbReference>
<protein>
    <recommendedName>
        <fullName evidence="17">RNA-binding protein 5</fullName>
    </recommendedName>
</protein>
<feature type="region of interest" description="Disordered" evidence="10">
    <location>
        <begin position="636"/>
        <end position="658"/>
    </location>
</feature>
<evidence type="ECO:0000259" key="12">
    <source>
        <dbReference type="PROSITE" id="PS50157"/>
    </source>
</evidence>
<evidence type="ECO:0000313" key="16">
    <source>
        <dbReference type="Proteomes" id="UP000007879"/>
    </source>
</evidence>
<dbReference type="InterPro" id="IPR036443">
    <property type="entry name" value="Znf_RanBP2_sf"/>
</dbReference>
<dbReference type="KEGG" id="aqu:100638643"/>
<evidence type="ECO:0000256" key="3">
    <source>
        <dbReference type="ARBA" id="ARBA00022737"/>
    </source>
</evidence>
<dbReference type="InterPro" id="IPR012677">
    <property type="entry name" value="Nucleotide-bd_a/b_plait_sf"/>
</dbReference>
<name>A0A1X7UWZ6_AMPQE</name>
<proteinExistence type="predicted"/>
<dbReference type="PROSITE" id="PS50174">
    <property type="entry name" value="G_PATCH"/>
    <property type="match status" value="1"/>
</dbReference>
<feature type="domain" description="G-patch" evidence="13">
    <location>
        <begin position="655"/>
        <end position="701"/>
    </location>
</feature>
<dbReference type="Pfam" id="PF00076">
    <property type="entry name" value="RRM_1"/>
    <property type="match status" value="2"/>
</dbReference>
<dbReference type="InterPro" id="IPR013087">
    <property type="entry name" value="Znf_C2H2_type"/>
</dbReference>
<dbReference type="EnsemblMetazoa" id="Aqu2.1.31892_001">
    <property type="protein sequence ID" value="Aqu2.1.31892_001"/>
    <property type="gene ID" value="Aqu2.1.31892"/>
</dbReference>
<dbReference type="SUPFAM" id="SSF54928">
    <property type="entry name" value="RNA-binding domain, RBD"/>
    <property type="match status" value="2"/>
</dbReference>
<feature type="compositionally biased region" description="Low complexity" evidence="10">
    <location>
        <begin position="366"/>
        <end position="379"/>
    </location>
</feature>
<dbReference type="PANTHER" id="PTHR13948">
    <property type="entry name" value="RNA-BINDING PROTEIN"/>
    <property type="match status" value="1"/>
</dbReference>
<dbReference type="InterPro" id="IPR000504">
    <property type="entry name" value="RRM_dom"/>
</dbReference>
<feature type="compositionally biased region" description="Polar residues" evidence="10">
    <location>
        <begin position="380"/>
        <end position="399"/>
    </location>
</feature>
<evidence type="ECO:0000256" key="7">
    <source>
        <dbReference type="ARBA" id="ARBA00023242"/>
    </source>
</evidence>
<feature type="region of interest" description="Disordered" evidence="10">
    <location>
        <begin position="671"/>
        <end position="714"/>
    </location>
</feature>
<evidence type="ECO:0000259" key="14">
    <source>
        <dbReference type="PROSITE" id="PS50199"/>
    </source>
</evidence>
<accession>A0A1X7UWZ6</accession>
<dbReference type="InParanoid" id="A0A1X7UWZ6"/>
<evidence type="ECO:0000313" key="15">
    <source>
        <dbReference type="EnsemblMetazoa" id="Aqu2.1.31892_001"/>
    </source>
</evidence>
<evidence type="ECO:0000256" key="10">
    <source>
        <dbReference type="SAM" id="MobiDB-lite"/>
    </source>
</evidence>
<evidence type="ECO:0000256" key="9">
    <source>
        <dbReference type="PROSITE-ProRule" id="PRU00322"/>
    </source>
</evidence>
<dbReference type="InterPro" id="IPR035979">
    <property type="entry name" value="RBD_domain_sf"/>
</dbReference>
<dbReference type="GO" id="GO:0008270">
    <property type="term" value="F:zinc ion binding"/>
    <property type="evidence" value="ECO:0007669"/>
    <property type="project" value="UniProtKB-KW"/>
</dbReference>
<keyword evidence="7" id="KW-0539">Nucleus</keyword>
<organism evidence="15">
    <name type="scientific">Amphimedon queenslandica</name>
    <name type="common">Sponge</name>
    <dbReference type="NCBI Taxonomy" id="400682"/>
    <lineage>
        <taxon>Eukaryota</taxon>
        <taxon>Metazoa</taxon>
        <taxon>Porifera</taxon>
        <taxon>Demospongiae</taxon>
        <taxon>Heteroscleromorpha</taxon>
        <taxon>Haplosclerida</taxon>
        <taxon>Niphatidae</taxon>
        <taxon>Amphimedon</taxon>
    </lineage>
</organism>
<dbReference type="PROSITE" id="PS50102">
    <property type="entry name" value="RRM"/>
    <property type="match status" value="2"/>
</dbReference>
<evidence type="ECO:0000256" key="6">
    <source>
        <dbReference type="ARBA" id="ARBA00022884"/>
    </source>
</evidence>
<dbReference type="GO" id="GO:0000398">
    <property type="term" value="P:mRNA splicing, via spliceosome"/>
    <property type="evidence" value="ECO:0007669"/>
    <property type="project" value="TreeGrafter"/>
</dbReference>
<keyword evidence="16" id="KW-1185">Reference proteome</keyword>
<feature type="compositionally biased region" description="Basic residues" evidence="10">
    <location>
        <begin position="8"/>
        <end position="39"/>
    </location>
</feature>
<feature type="compositionally biased region" description="Basic and acidic residues" evidence="10">
    <location>
        <begin position="226"/>
        <end position="250"/>
    </location>
</feature>
<evidence type="ECO:0000259" key="11">
    <source>
        <dbReference type="PROSITE" id="PS50102"/>
    </source>
</evidence>
<dbReference type="OrthoDB" id="29221at2759"/>
<sequence length="732" mass="83201">MSSSSERRGRRASRRRDRSYSRSRSRSVSRSRSRSRSRERRNTSRERRSSRSWSRERRSRSRDRSRERRRHRRVWREHDDRDEVDYSSRRDDRSIQHHSSEPGPVVMLRNLVMSITKEQLVAAMGPAMSTVVDIRLIQNREGSRNYAFAEFNSVEDATKWMNEHKEAGFHVRGCEVNITYSRQQKDNNNIETKNKRDSRRGDWNCFKCGTLNFSKRSVCLTCDCSRSESDSLEDDRLSGRLPESEQREDTSEPPSNVIIIRGLELSSNEKSIRDAISGISSVHLKDIRLIKDKVTNISRGFCFVETDTAEECGELMKAVQEQFPAFFIDGKRVNPSFARQNIVPVQSKPSNAKAAAAIEQAQAMNQQRALRQKQQQSSANNTISSSTGNTETPSDSGLPSTYMFDSASGFYYDTTTGLYYDPKTQYHYNSQTGQYCYYDANKLAYISVNADGTPAAVSESDESIPASKEKKKKDVNTVTSSKTAKKIAKDMERWAKSINTQKQVQQSLIHHQQQVMIQQRPLAAVEDINPATIMESSLTEESTTHELVSSSEFIDVEQLACLLCKRKFANESQLLKHQQFSDLHKQNMEKERQKLFSNPGGAPEYRDRAKERRDKFGTVAIVPGWKKRFELERARESIDSSDTYEPPAETQSRSHDNVGSKLLKAMGWSEGKGLGKQHQGITAPIEAEQRAPAAGLGSVGSHYGGASGSSSYRDNVKSVARARFQQMFQNKN</sequence>
<evidence type="ECO:0000256" key="1">
    <source>
        <dbReference type="ARBA" id="ARBA00004123"/>
    </source>
</evidence>
<dbReference type="PROSITE" id="PS50199">
    <property type="entry name" value="ZF_RANBP2_2"/>
    <property type="match status" value="1"/>
</dbReference>
<dbReference type="SUPFAM" id="SSF90209">
    <property type="entry name" value="Ran binding protein zinc finger-like"/>
    <property type="match status" value="1"/>
</dbReference>
<dbReference type="AlphaFoldDB" id="A0A1X7UWZ6"/>
<feature type="domain" description="RRM" evidence="11">
    <location>
        <begin position="256"/>
        <end position="340"/>
    </location>
</feature>
<dbReference type="STRING" id="400682.A0A1X7UWZ6"/>
<dbReference type="PROSITE" id="PS50157">
    <property type="entry name" value="ZINC_FINGER_C2H2_2"/>
    <property type="match status" value="1"/>
</dbReference>
<keyword evidence="4 9" id="KW-0863">Zinc-finger</keyword>
<dbReference type="CDD" id="cd16162">
    <property type="entry name" value="OCRE_RBM5_like"/>
    <property type="match status" value="1"/>
</dbReference>
<dbReference type="SMART" id="SM00443">
    <property type="entry name" value="G_patch"/>
    <property type="match status" value="1"/>
</dbReference>
<feature type="region of interest" description="Disordered" evidence="10">
    <location>
        <begin position="1"/>
        <end position="102"/>
    </location>
</feature>
<dbReference type="SMART" id="SM00360">
    <property type="entry name" value="RRM"/>
    <property type="match status" value="2"/>
</dbReference>
<feature type="region of interest" description="Disordered" evidence="10">
    <location>
        <begin position="226"/>
        <end position="254"/>
    </location>
</feature>
<feature type="domain" description="RanBP2-type" evidence="14">
    <location>
        <begin position="199"/>
        <end position="228"/>
    </location>
</feature>
<dbReference type="InterPro" id="IPR001876">
    <property type="entry name" value="Znf_RanBP2"/>
</dbReference>
<dbReference type="Pfam" id="PF17780">
    <property type="entry name" value="OCRE"/>
    <property type="match status" value="1"/>
</dbReference>
<feature type="compositionally biased region" description="Basic and acidic residues" evidence="10">
    <location>
        <begin position="76"/>
        <end position="100"/>
    </location>
</feature>
<dbReference type="eggNOG" id="KOG0154">
    <property type="taxonomic scope" value="Eukaryota"/>
</dbReference>
<evidence type="ECO:0000256" key="4">
    <source>
        <dbReference type="ARBA" id="ARBA00022771"/>
    </source>
</evidence>
<keyword evidence="3" id="KW-0677">Repeat</keyword>
<reference evidence="15" key="2">
    <citation type="submission" date="2017-05" db="UniProtKB">
        <authorList>
            <consortium name="EnsemblMetazoa"/>
        </authorList>
    </citation>
    <scope>IDENTIFICATION</scope>
</reference>
<dbReference type="GO" id="GO:0003723">
    <property type="term" value="F:RNA binding"/>
    <property type="evidence" value="ECO:0007669"/>
    <property type="project" value="UniProtKB-UniRule"/>
</dbReference>
<keyword evidence="6 8" id="KW-0694">RNA-binding</keyword>
<feature type="domain" description="RRM" evidence="11">
    <location>
        <begin position="104"/>
        <end position="183"/>
    </location>
</feature>
<dbReference type="Proteomes" id="UP000007879">
    <property type="component" value="Unassembled WGS sequence"/>
</dbReference>
<evidence type="ECO:0000259" key="13">
    <source>
        <dbReference type="PROSITE" id="PS50174"/>
    </source>
</evidence>
<dbReference type="FunCoup" id="A0A1X7UWZ6">
    <property type="interactions" value="967"/>
</dbReference>
<evidence type="ECO:0000256" key="8">
    <source>
        <dbReference type="PROSITE-ProRule" id="PRU00176"/>
    </source>
</evidence>
<keyword evidence="2" id="KW-0479">Metal-binding</keyword>
<evidence type="ECO:0008006" key="17">
    <source>
        <dbReference type="Google" id="ProtNLM"/>
    </source>
</evidence>
<feature type="domain" description="C2H2-type" evidence="12">
    <location>
        <begin position="559"/>
        <end position="589"/>
    </location>
</feature>
<dbReference type="CDD" id="cd12313">
    <property type="entry name" value="RRM1_RRM2_RBM5_like"/>
    <property type="match status" value="1"/>
</dbReference>